<protein>
    <submittedName>
        <fullName evidence="2">Uncharacterized protein</fullName>
    </submittedName>
</protein>
<feature type="signal peptide" evidence="1">
    <location>
        <begin position="1"/>
        <end position="31"/>
    </location>
</feature>
<reference evidence="2" key="1">
    <citation type="submission" date="2023-06" db="EMBL/GenBank/DDBJ databases">
        <title>Genomic of Parafulvivirga corallium.</title>
        <authorList>
            <person name="Wang G."/>
        </authorList>
    </citation>
    <scope>NUCLEOTIDE SEQUENCE</scope>
    <source>
        <strain evidence="2">BMA10</strain>
    </source>
</reference>
<dbReference type="Gene3D" id="3.90.1720.10">
    <property type="entry name" value="endopeptidase domain like (from Nostoc punctiforme)"/>
    <property type="match status" value="1"/>
</dbReference>
<dbReference type="RefSeq" id="WP_346749783.1">
    <property type="nucleotide sequence ID" value="NZ_JAUJEA010000001.1"/>
</dbReference>
<keyword evidence="1" id="KW-0732">Signal</keyword>
<accession>A0ABT8KGB4</accession>
<comment type="caution">
    <text evidence="2">The sequence shown here is derived from an EMBL/GenBank/DDBJ whole genome shotgun (WGS) entry which is preliminary data.</text>
</comment>
<proteinExistence type="predicted"/>
<evidence type="ECO:0000313" key="2">
    <source>
        <dbReference type="EMBL" id="MDN5199751.1"/>
    </source>
</evidence>
<evidence type="ECO:0000256" key="1">
    <source>
        <dbReference type="SAM" id="SignalP"/>
    </source>
</evidence>
<dbReference type="Proteomes" id="UP001172082">
    <property type="component" value="Unassembled WGS sequence"/>
</dbReference>
<keyword evidence="3" id="KW-1185">Reference proteome</keyword>
<sequence>MRRPCRKLFINSCFRLLMTGYAVLFFSSANAQSLNKNWKTELEQALTDYKKCKNETGDNPQKCSNVTGEVLKIVYNLNDFYSSQRSRYMVAKEIAEFLEDNTEWQLLGHAYEQDALEKAQELANTKRAVVAVLPDKGDAGHVSVILPGELASSGTWGFKVPNSTSFFVHDPQNSYVGKALSYAFTRNMIKDVLLFARSY</sequence>
<name>A0ABT8KGB4_9BACT</name>
<evidence type="ECO:0000313" key="3">
    <source>
        <dbReference type="Proteomes" id="UP001172082"/>
    </source>
</evidence>
<dbReference type="EMBL" id="JAUJEA010000001">
    <property type="protein sequence ID" value="MDN5199751.1"/>
    <property type="molecule type" value="Genomic_DNA"/>
</dbReference>
<gene>
    <name evidence="2" type="ORF">QQ008_00215</name>
</gene>
<organism evidence="2 3">
    <name type="scientific">Splendidivirga corallicola</name>
    <dbReference type="NCBI Taxonomy" id="3051826"/>
    <lineage>
        <taxon>Bacteria</taxon>
        <taxon>Pseudomonadati</taxon>
        <taxon>Bacteroidota</taxon>
        <taxon>Cytophagia</taxon>
        <taxon>Cytophagales</taxon>
        <taxon>Splendidivirgaceae</taxon>
        <taxon>Splendidivirga</taxon>
    </lineage>
</organism>
<feature type="chain" id="PRO_5045959176" evidence="1">
    <location>
        <begin position="32"/>
        <end position="199"/>
    </location>
</feature>